<sequence>MPLGLANFSLPFCINVRCTLLTVGRIWHMLRTMQAYALSSARNVATIMLESGMLYSLAQLVLLTLYGIMMDHPGEKVTIPMAVRVYVSDVRRFHGEGPAPIDDRFEGRSLITHCHL</sequence>
<dbReference type="GeneID" id="18915427"/>
<dbReference type="RefSeq" id="XP_007393466.1">
    <property type="nucleotide sequence ID" value="XM_007393404.1"/>
</dbReference>
<dbReference type="HOGENOM" id="CLU_2102736_0_0_1"/>
<name>K5WGB0_PHACS</name>
<dbReference type="KEGG" id="pco:PHACADRAFT_252212"/>
<dbReference type="Proteomes" id="UP000008370">
    <property type="component" value="Unassembled WGS sequence"/>
</dbReference>
<gene>
    <name evidence="1" type="ORF">PHACADRAFT_252212</name>
</gene>
<reference evidence="1 2" key="1">
    <citation type="journal article" date="2012" name="BMC Genomics">
        <title>Comparative genomics of the white-rot fungi, Phanerochaete carnosa and P. chrysosporium, to elucidate the genetic basis of the distinct wood types they colonize.</title>
        <authorList>
            <person name="Suzuki H."/>
            <person name="MacDonald J."/>
            <person name="Syed K."/>
            <person name="Salamov A."/>
            <person name="Hori C."/>
            <person name="Aerts A."/>
            <person name="Henrissat B."/>
            <person name="Wiebenga A."/>
            <person name="vanKuyk P.A."/>
            <person name="Barry K."/>
            <person name="Lindquist E."/>
            <person name="LaButti K."/>
            <person name="Lapidus A."/>
            <person name="Lucas S."/>
            <person name="Coutinho P."/>
            <person name="Gong Y."/>
            <person name="Samejima M."/>
            <person name="Mahadevan R."/>
            <person name="Abou-Zaid M."/>
            <person name="de Vries R.P."/>
            <person name="Igarashi K."/>
            <person name="Yadav J.S."/>
            <person name="Grigoriev I.V."/>
            <person name="Master E.R."/>
        </authorList>
    </citation>
    <scope>NUCLEOTIDE SEQUENCE [LARGE SCALE GENOMIC DNA]</scope>
    <source>
        <strain evidence="1 2">HHB-10118-sp</strain>
    </source>
</reference>
<keyword evidence="2" id="KW-1185">Reference proteome</keyword>
<dbReference type="EMBL" id="JH930470">
    <property type="protein sequence ID" value="EKM58139.1"/>
    <property type="molecule type" value="Genomic_DNA"/>
</dbReference>
<proteinExistence type="predicted"/>
<evidence type="ECO:0000313" key="1">
    <source>
        <dbReference type="EMBL" id="EKM58139.1"/>
    </source>
</evidence>
<dbReference type="InParanoid" id="K5WGB0"/>
<feature type="non-terminal residue" evidence="1">
    <location>
        <position position="116"/>
    </location>
</feature>
<organism evidence="1 2">
    <name type="scientific">Phanerochaete carnosa (strain HHB-10118-sp)</name>
    <name type="common">White-rot fungus</name>
    <name type="synonym">Peniophora carnosa</name>
    <dbReference type="NCBI Taxonomy" id="650164"/>
    <lineage>
        <taxon>Eukaryota</taxon>
        <taxon>Fungi</taxon>
        <taxon>Dikarya</taxon>
        <taxon>Basidiomycota</taxon>
        <taxon>Agaricomycotina</taxon>
        <taxon>Agaricomycetes</taxon>
        <taxon>Polyporales</taxon>
        <taxon>Phanerochaetaceae</taxon>
        <taxon>Phanerochaete</taxon>
    </lineage>
</organism>
<evidence type="ECO:0000313" key="2">
    <source>
        <dbReference type="Proteomes" id="UP000008370"/>
    </source>
</evidence>
<dbReference type="OrthoDB" id="3341077at2759"/>
<accession>K5WGB0</accession>
<protein>
    <submittedName>
        <fullName evidence="1">Uncharacterized protein</fullName>
    </submittedName>
</protein>
<dbReference type="AlphaFoldDB" id="K5WGB0"/>